<dbReference type="Proteomes" id="UP000001542">
    <property type="component" value="Unassembled WGS sequence"/>
</dbReference>
<reference evidence="1" key="1">
    <citation type="submission" date="2006-10" db="EMBL/GenBank/DDBJ databases">
        <authorList>
            <person name="Amadeo P."/>
            <person name="Zhao Q."/>
            <person name="Wortman J."/>
            <person name="Fraser-Liggett C."/>
            <person name="Carlton J."/>
        </authorList>
    </citation>
    <scope>NUCLEOTIDE SEQUENCE</scope>
    <source>
        <strain evidence="1">G3</strain>
    </source>
</reference>
<gene>
    <name evidence="1" type="ORF">TVAG_195420</name>
</gene>
<dbReference type="AlphaFoldDB" id="A2FLZ1"/>
<organism evidence="1 2">
    <name type="scientific">Trichomonas vaginalis (strain ATCC PRA-98 / G3)</name>
    <dbReference type="NCBI Taxonomy" id="412133"/>
    <lineage>
        <taxon>Eukaryota</taxon>
        <taxon>Metamonada</taxon>
        <taxon>Parabasalia</taxon>
        <taxon>Trichomonadida</taxon>
        <taxon>Trichomonadidae</taxon>
        <taxon>Trichomonas</taxon>
    </lineage>
</organism>
<dbReference type="EMBL" id="DS113877">
    <property type="protein sequence ID" value="EAX94080.1"/>
    <property type="molecule type" value="Genomic_DNA"/>
</dbReference>
<name>A2FLZ1_TRIV3</name>
<dbReference type="KEGG" id="tva:4751807"/>
<evidence type="ECO:0000313" key="1">
    <source>
        <dbReference type="EMBL" id="EAX94080.1"/>
    </source>
</evidence>
<accession>A2FLZ1</accession>
<protein>
    <submittedName>
        <fullName evidence="1">Uncharacterized protein</fullName>
    </submittedName>
</protein>
<dbReference type="RefSeq" id="XP_001307010.1">
    <property type="nucleotide sequence ID" value="XM_001307009.1"/>
</dbReference>
<proteinExistence type="predicted"/>
<dbReference type="VEuPathDB" id="TrichDB:TVAGG3_0963450"/>
<reference evidence="1" key="2">
    <citation type="journal article" date="2007" name="Science">
        <title>Draft genome sequence of the sexually transmitted pathogen Trichomonas vaginalis.</title>
        <authorList>
            <person name="Carlton J.M."/>
            <person name="Hirt R.P."/>
            <person name="Silva J.C."/>
            <person name="Delcher A.L."/>
            <person name="Schatz M."/>
            <person name="Zhao Q."/>
            <person name="Wortman J.R."/>
            <person name="Bidwell S.L."/>
            <person name="Alsmark U.C.M."/>
            <person name="Besteiro S."/>
            <person name="Sicheritz-Ponten T."/>
            <person name="Noel C.J."/>
            <person name="Dacks J.B."/>
            <person name="Foster P.G."/>
            <person name="Simillion C."/>
            <person name="Van de Peer Y."/>
            <person name="Miranda-Saavedra D."/>
            <person name="Barton G.J."/>
            <person name="Westrop G.D."/>
            <person name="Mueller S."/>
            <person name="Dessi D."/>
            <person name="Fiori P.L."/>
            <person name="Ren Q."/>
            <person name="Paulsen I."/>
            <person name="Zhang H."/>
            <person name="Bastida-Corcuera F.D."/>
            <person name="Simoes-Barbosa A."/>
            <person name="Brown M.T."/>
            <person name="Hayes R.D."/>
            <person name="Mukherjee M."/>
            <person name="Okumura C.Y."/>
            <person name="Schneider R."/>
            <person name="Smith A.J."/>
            <person name="Vanacova S."/>
            <person name="Villalvazo M."/>
            <person name="Haas B.J."/>
            <person name="Pertea M."/>
            <person name="Feldblyum T.V."/>
            <person name="Utterback T.R."/>
            <person name="Shu C.L."/>
            <person name="Osoegawa K."/>
            <person name="de Jong P.J."/>
            <person name="Hrdy I."/>
            <person name="Horvathova L."/>
            <person name="Zubacova Z."/>
            <person name="Dolezal P."/>
            <person name="Malik S.B."/>
            <person name="Logsdon J.M. Jr."/>
            <person name="Henze K."/>
            <person name="Gupta A."/>
            <person name="Wang C.C."/>
            <person name="Dunne R.L."/>
            <person name="Upcroft J.A."/>
            <person name="Upcroft P."/>
            <person name="White O."/>
            <person name="Salzberg S.L."/>
            <person name="Tang P."/>
            <person name="Chiu C.-H."/>
            <person name="Lee Y.-S."/>
            <person name="Embley T.M."/>
            <person name="Coombs G.H."/>
            <person name="Mottram J.C."/>
            <person name="Tachezy J."/>
            <person name="Fraser-Liggett C.M."/>
            <person name="Johnson P.J."/>
        </authorList>
    </citation>
    <scope>NUCLEOTIDE SEQUENCE [LARGE SCALE GENOMIC DNA]</scope>
    <source>
        <strain evidence="1">G3</strain>
    </source>
</reference>
<sequence length="70" mass="8421">MSDNIIPNFLFYKEYGIKLVDPELFEQIKPENLDIHTENTIDRAIMYNFKERFISFTEREGFDNDQKLVS</sequence>
<dbReference type="InParanoid" id="A2FLZ1"/>
<evidence type="ECO:0000313" key="2">
    <source>
        <dbReference type="Proteomes" id="UP000001542"/>
    </source>
</evidence>
<keyword evidence="2" id="KW-1185">Reference proteome</keyword>